<dbReference type="Ensembl" id="ENSCJAT00000139858.1">
    <property type="protein sequence ID" value="ENSCJAP00000081074.1"/>
    <property type="gene ID" value="ENSCJAG00000070442.1"/>
</dbReference>
<dbReference type="GO" id="GO:1990904">
    <property type="term" value="C:ribonucleoprotein complex"/>
    <property type="evidence" value="ECO:0007669"/>
    <property type="project" value="UniProtKB-KW"/>
</dbReference>
<dbReference type="Proteomes" id="UP000008225">
    <property type="component" value="Chromosome 12"/>
</dbReference>
<evidence type="ECO:0000256" key="6">
    <source>
        <dbReference type="ARBA" id="ARBA00023274"/>
    </source>
</evidence>
<protein>
    <recommendedName>
        <fullName evidence="7">Large ribosomal subunit protein bL35m</fullName>
    </recommendedName>
    <alternativeName>
        <fullName evidence="8">39S ribosomal protein L35, mitochondrial</fullName>
    </alternativeName>
</protein>
<accession>A0A8I3WT45</accession>
<dbReference type="InterPro" id="IPR021137">
    <property type="entry name" value="Ribosomal_bL35-like"/>
</dbReference>
<comment type="similarity">
    <text evidence="2">Belongs to the bacterial ribosomal protein bL35 family.</text>
</comment>
<dbReference type="GO" id="GO:0006412">
    <property type="term" value="P:translation"/>
    <property type="evidence" value="ECO:0007669"/>
    <property type="project" value="InterPro"/>
</dbReference>
<evidence type="ECO:0000313" key="9">
    <source>
        <dbReference type="Ensembl" id="ENSCJAP00000081074.1"/>
    </source>
</evidence>
<dbReference type="OMA" id="WRNWYVD"/>
<sequence>MAACAFAGAVKTASGILRPLNILASSTYRNCVKNASLISALSTGRFGHIQTSVVSSTSRLITSEKNLTCGRTSVTLNRVAPLLPSVLKLPVRSLTYFSTRKGKRKTVKAVIYRFLRLHCGLWVRRKAGYKKKLWKKEPVRKKRLREFVFCNKTQSKLLDKIDGQVTYQERGLGEKLKKVQTRGPGEEQLWRI</sequence>
<evidence type="ECO:0000256" key="7">
    <source>
        <dbReference type="ARBA" id="ARBA00035273"/>
    </source>
</evidence>
<reference evidence="9" key="2">
    <citation type="submission" date="2025-08" db="UniProtKB">
        <authorList>
            <consortium name="Ensembl"/>
        </authorList>
    </citation>
    <scope>IDENTIFICATION</scope>
</reference>
<keyword evidence="6" id="KW-0687">Ribonucleoprotein</keyword>
<keyword evidence="4" id="KW-0689">Ribosomal protein</keyword>
<reference evidence="9 10" key="1">
    <citation type="submission" date="2009-03" db="EMBL/GenBank/DDBJ databases">
        <authorList>
            <person name="Warren W."/>
            <person name="Ye L."/>
            <person name="Minx P."/>
            <person name="Worley K."/>
            <person name="Gibbs R."/>
            <person name="Wilson R.K."/>
        </authorList>
    </citation>
    <scope>NUCLEOTIDE SEQUENCE [LARGE SCALE GENOMIC DNA]</scope>
</reference>
<dbReference type="PANTHER" id="PTHR15909:SF0">
    <property type="entry name" value="LARGE RIBOSOMAL SUBUNIT PROTEIN BL35M"/>
    <property type="match status" value="1"/>
</dbReference>
<reference evidence="9" key="3">
    <citation type="submission" date="2025-09" db="UniProtKB">
        <authorList>
            <consortium name="Ensembl"/>
        </authorList>
    </citation>
    <scope>IDENTIFICATION</scope>
</reference>
<evidence type="ECO:0000256" key="2">
    <source>
        <dbReference type="ARBA" id="ARBA00006598"/>
    </source>
</evidence>
<dbReference type="GO" id="GO:0005840">
    <property type="term" value="C:ribosome"/>
    <property type="evidence" value="ECO:0007669"/>
    <property type="project" value="UniProtKB-KW"/>
</dbReference>
<dbReference type="GO" id="GO:0003735">
    <property type="term" value="F:structural constituent of ribosome"/>
    <property type="evidence" value="ECO:0007669"/>
    <property type="project" value="InterPro"/>
</dbReference>
<dbReference type="PANTHER" id="PTHR15909">
    <property type="entry name" value="39S RIBOSOMAL PROTEIN L35, MITOCHONDRIAL"/>
    <property type="match status" value="1"/>
</dbReference>
<proteinExistence type="inferred from homology"/>
<comment type="subcellular location">
    <subcellularLocation>
        <location evidence="1">Mitochondrion</location>
    </subcellularLocation>
</comment>
<evidence type="ECO:0000256" key="4">
    <source>
        <dbReference type="ARBA" id="ARBA00022980"/>
    </source>
</evidence>
<evidence type="ECO:0000256" key="3">
    <source>
        <dbReference type="ARBA" id="ARBA00022946"/>
    </source>
</evidence>
<name>A0A8I3WT45_CALJA</name>
<keyword evidence="5" id="KW-0496">Mitochondrion</keyword>
<evidence type="ECO:0000256" key="8">
    <source>
        <dbReference type="ARBA" id="ARBA00035418"/>
    </source>
</evidence>
<evidence type="ECO:0000256" key="1">
    <source>
        <dbReference type="ARBA" id="ARBA00004173"/>
    </source>
</evidence>
<keyword evidence="3" id="KW-0809">Transit peptide</keyword>
<dbReference type="SUPFAM" id="SSF143034">
    <property type="entry name" value="L35p-like"/>
    <property type="match status" value="1"/>
</dbReference>
<dbReference type="InterPro" id="IPR037229">
    <property type="entry name" value="Ribosomal_bL35_sf"/>
</dbReference>
<organism evidence="9 10">
    <name type="scientific">Callithrix jacchus</name>
    <name type="common">White-tufted-ear marmoset</name>
    <name type="synonym">Simia Jacchus</name>
    <dbReference type="NCBI Taxonomy" id="9483"/>
    <lineage>
        <taxon>Eukaryota</taxon>
        <taxon>Metazoa</taxon>
        <taxon>Chordata</taxon>
        <taxon>Craniata</taxon>
        <taxon>Vertebrata</taxon>
        <taxon>Euteleostomi</taxon>
        <taxon>Mammalia</taxon>
        <taxon>Eutheria</taxon>
        <taxon>Euarchontoglires</taxon>
        <taxon>Primates</taxon>
        <taxon>Haplorrhini</taxon>
        <taxon>Platyrrhini</taxon>
        <taxon>Cebidae</taxon>
        <taxon>Callitrichinae</taxon>
        <taxon>Callithrix</taxon>
        <taxon>Callithrix</taxon>
    </lineage>
</organism>
<evidence type="ECO:0000256" key="5">
    <source>
        <dbReference type="ARBA" id="ARBA00023128"/>
    </source>
</evidence>
<dbReference type="InterPro" id="IPR019338">
    <property type="entry name" value="Ribosomal_bL35m"/>
</dbReference>
<dbReference type="GO" id="GO:0005739">
    <property type="term" value="C:mitochondrion"/>
    <property type="evidence" value="ECO:0007669"/>
    <property type="project" value="UniProtKB-SubCell"/>
</dbReference>
<dbReference type="AlphaFoldDB" id="A0A8I3WT45"/>
<keyword evidence="10" id="KW-1185">Reference proteome</keyword>
<evidence type="ECO:0000313" key="10">
    <source>
        <dbReference type="Proteomes" id="UP000008225"/>
    </source>
</evidence>
<dbReference type="GeneTree" id="ENSGT00390000007547"/>
<dbReference type="Pfam" id="PF01632">
    <property type="entry name" value="Ribosomal_L35p"/>
    <property type="match status" value="1"/>
</dbReference>